<dbReference type="EMBL" id="GGMS01005049">
    <property type="protein sequence ID" value="MBY74252.1"/>
    <property type="molecule type" value="Transcribed_RNA"/>
</dbReference>
<organism evidence="1">
    <name type="scientific">Sipha flava</name>
    <name type="common">yellow sugarcane aphid</name>
    <dbReference type="NCBI Taxonomy" id="143950"/>
    <lineage>
        <taxon>Eukaryota</taxon>
        <taxon>Metazoa</taxon>
        <taxon>Ecdysozoa</taxon>
        <taxon>Arthropoda</taxon>
        <taxon>Hexapoda</taxon>
        <taxon>Insecta</taxon>
        <taxon>Pterygota</taxon>
        <taxon>Neoptera</taxon>
        <taxon>Paraneoptera</taxon>
        <taxon>Hemiptera</taxon>
        <taxon>Sternorrhyncha</taxon>
        <taxon>Aphidomorpha</taxon>
        <taxon>Aphidoidea</taxon>
        <taxon>Aphididae</taxon>
        <taxon>Sipha</taxon>
    </lineage>
</organism>
<name>A0A2S2QAM6_9HEMI</name>
<accession>A0A2S2QAM6</accession>
<sequence length="123" mass="14232">MLIQTDTTTGCEYRRPEMQKLWRYAEKVPKKLSGQVESLSVYRASYKPTKINDLAVPMPKRTCHTCDKAKHCNKDLYRATVPIESLTTYNNHYKCQNFKCRKIISSAVQNCRSIAAPKAHNYD</sequence>
<evidence type="ECO:0000313" key="1">
    <source>
        <dbReference type="EMBL" id="MBY74252.1"/>
    </source>
</evidence>
<reference evidence="1" key="1">
    <citation type="submission" date="2018-04" db="EMBL/GenBank/DDBJ databases">
        <title>Transcriptome assembly of Sipha flava.</title>
        <authorList>
            <person name="Scully E.D."/>
            <person name="Geib S.M."/>
            <person name="Palmer N.A."/>
            <person name="Koch K."/>
            <person name="Bradshaw J."/>
            <person name="Heng-Moss T."/>
            <person name="Sarath G."/>
        </authorList>
    </citation>
    <scope>NUCLEOTIDE SEQUENCE</scope>
</reference>
<proteinExistence type="predicted"/>
<gene>
    <name evidence="1" type="ORF">g.1631</name>
</gene>
<dbReference type="AlphaFoldDB" id="A0A2S2QAM6"/>
<protein>
    <submittedName>
        <fullName evidence="1">Uncharacterized protein</fullName>
    </submittedName>
</protein>